<sequence length="150" mass="16084">MKVLVPVVPAPGSCRSPASTANTVAGARAAIGRCLADWRLESLTGDVLLVMTEMLSNAVRHGTPPWGVRMWLFRGDEGPWYVRLEVDDAGPGIDIDVVRARWRHPSGFLAEGGRGLLMVDALASSWGDEPSSHGHTMWAQLEARPGSAEG</sequence>
<dbReference type="Gene3D" id="3.30.565.10">
    <property type="entry name" value="Histidine kinase-like ATPase, C-terminal domain"/>
    <property type="match status" value="1"/>
</dbReference>
<evidence type="ECO:0000313" key="4">
    <source>
        <dbReference type="Proteomes" id="UP001601976"/>
    </source>
</evidence>
<feature type="domain" description="Histidine kinase/HSP90-like ATPase" evidence="2">
    <location>
        <begin position="19"/>
        <end position="125"/>
    </location>
</feature>
<dbReference type="Pfam" id="PF13581">
    <property type="entry name" value="HATPase_c_2"/>
    <property type="match status" value="1"/>
</dbReference>
<dbReference type="GO" id="GO:0005524">
    <property type="term" value="F:ATP binding"/>
    <property type="evidence" value="ECO:0007669"/>
    <property type="project" value="UniProtKB-KW"/>
</dbReference>
<dbReference type="RefSeq" id="WP_355712203.1">
    <property type="nucleotide sequence ID" value="NZ_JBEXNP010000001.1"/>
</dbReference>
<evidence type="ECO:0000259" key="2">
    <source>
        <dbReference type="Pfam" id="PF13581"/>
    </source>
</evidence>
<dbReference type="InterPro" id="IPR036890">
    <property type="entry name" value="HATPase_C_sf"/>
</dbReference>
<keyword evidence="3" id="KW-0067">ATP-binding</keyword>
<dbReference type="CDD" id="cd16936">
    <property type="entry name" value="HATPase_RsbW-like"/>
    <property type="match status" value="1"/>
</dbReference>
<keyword evidence="1" id="KW-0418">Kinase</keyword>
<dbReference type="InterPro" id="IPR003594">
    <property type="entry name" value="HATPase_dom"/>
</dbReference>
<dbReference type="PANTHER" id="PTHR35526:SF3">
    <property type="entry name" value="ANTI-SIGMA-F FACTOR RSBW"/>
    <property type="match status" value="1"/>
</dbReference>
<name>A0ABW6RD79_9ACTN</name>
<comment type="caution">
    <text evidence="3">The sequence shown here is derived from an EMBL/GenBank/DDBJ whole genome shotgun (WGS) entry which is preliminary data.</text>
</comment>
<dbReference type="PANTHER" id="PTHR35526">
    <property type="entry name" value="ANTI-SIGMA-F FACTOR RSBW-RELATED"/>
    <property type="match status" value="1"/>
</dbReference>
<dbReference type="EMBL" id="JBIAPK010000003">
    <property type="protein sequence ID" value="MFF3339479.1"/>
    <property type="molecule type" value="Genomic_DNA"/>
</dbReference>
<keyword evidence="3" id="KW-0547">Nucleotide-binding</keyword>
<gene>
    <name evidence="3" type="ORF">ACFYWW_12215</name>
</gene>
<keyword evidence="1" id="KW-0723">Serine/threonine-protein kinase</keyword>
<dbReference type="SUPFAM" id="SSF55874">
    <property type="entry name" value="ATPase domain of HSP90 chaperone/DNA topoisomerase II/histidine kinase"/>
    <property type="match status" value="1"/>
</dbReference>
<dbReference type="InterPro" id="IPR050267">
    <property type="entry name" value="Anti-sigma-factor_SerPK"/>
</dbReference>
<protein>
    <submittedName>
        <fullName evidence="3">ATP-binding protein</fullName>
    </submittedName>
</protein>
<evidence type="ECO:0000313" key="3">
    <source>
        <dbReference type="EMBL" id="MFF3339479.1"/>
    </source>
</evidence>
<keyword evidence="4" id="KW-1185">Reference proteome</keyword>
<proteinExistence type="predicted"/>
<keyword evidence="1" id="KW-0808">Transferase</keyword>
<dbReference type="Proteomes" id="UP001601976">
    <property type="component" value="Unassembled WGS sequence"/>
</dbReference>
<accession>A0ABW6RD79</accession>
<evidence type="ECO:0000256" key="1">
    <source>
        <dbReference type="ARBA" id="ARBA00022527"/>
    </source>
</evidence>
<organism evidence="3 4">
    <name type="scientific">Streptomyces flavidovirens</name>
    <dbReference type="NCBI Taxonomy" id="67298"/>
    <lineage>
        <taxon>Bacteria</taxon>
        <taxon>Bacillati</taxon>
        <taxon>Actinomycetota</taxon>
        <taxon>Actinomycetes</taxon>
        <taxon>Kitasatosporales</taxon>
        <taxon>Streptomycetaceae</taxon>
        <taxon>Streptomyces</taxon>
    </lineage>
</organism>
<reference evidence="3 4" key="1">
    <citation type="submission" date="2024-10" db="EMBL/GenBank/DDBJ databases">
        <title>The Natural Products Discovery Center: Release of the First 8490 Sequenced Strains for Exploring Actinobacteria Biosynthetic Diversity.</title>
        <authorList>
            <person name="Kalkreuter E."/>
            <person name="Kautsar S.A."/>
            <person name="Yang D."/>
            <person name="Bader C.D."/>
            <person name="Teijaro C.N."/>
            <person name="Fluegel L."/>
            <person name="Davis C.M."/>
            <person name="Simpson J.R."/>
            <person name="Lauterbach L."/>
            <person name="Steele A.D."/>
            <person name="Gui C."/>
            <person name="Meng S."/>
            <person name="Li G."/>
            <person name="Viehrig K."/>
            <person name="Ye F."/>
            <person name="Su P."/>
            <person name="Kiefer A.F."/>
            <person name="Nichols A."/>
            <person name="Cepeda A.J."/>
            <person name="Yan W."/>
            <person name="Fan B."/>
            <person name="Jiang Y."/>
            <person name="Adhikari A."/>
            <person name="Zheng C.-J."/>
            <person name="Schuster L."/>
            <person name="Cowan T.M."/>
            <person name="Smanski M.J."/>
            <person name="Chevrette M.G."/>
            <person name="De Carvalho L.P.S."/>
            <person name="Shen B."/>
        </authorList>
    </citation>
    <scope>NUCLEOTIDE SEQUENCE [LARGE SCALE GENOMIC DNA]</scope>
    <source>
        <strain evidence="3 4">NPDC003029</strain>
    </source>
</reference>